<dbReference type="EMBL" id="JARIHO010000038">
    <property type="protein sequence ID" value="KAJ7328964.1"/>
    <property type="molecule type" value="Genomic_DNA"/>
</dbReference>
<reference evidence="1" key="1">
    <citation type="submission" date="2023-03" db="EMBL/GenBank/DDBJ databases">
        <title>Massive genome expansion in bonnet fungi (Mycena s.s.) driven by repeated elements and novel gene families across ecological guilds.</title>
        <authorList>
            <consortium name="Lawrence Berkeley National Laboratory"/>
            <person name="Harder C.B."/>
            <person name="Miyauchi S."/>
            <person name="Viragh M."/>
            <person name="Kuo A."/>
            <person name="Thoen E."/>
            <person name="Andreopoulos B."/>
            <person name="Lu D."/>
            <person name="Skrede I."/>
            <person name="Drula E."/>
            <person name="Henrissat B."/>
            <person name="Morin E."/>
            <person name="Kohler A."/>
            <person name="Barry K."/>
            <person name="LaButti K."/>
            <person name="Morin E."/>
            <person name="Salamov A."/>
            <person name="Lipzen A."/>
            <person name="Mereny Z."/>
            <person name="Hegedus B."/>
            <person name="Baldrian P."/>
            <person name="Stursova M."/>
            <person name="Weitz H."/>
            <person name="Taylor A."/>
            <person name="Grigoriev I.V."/>
            <person name="Nagy L.G."/>
            <person name="Martin F."/>
            <person name="Kauserud H."/>
        </authorList>
    </citation>
    <scope>NUCLEOTIDE SEQUENCE</scope>
    <source>
        <strain evidence="1">CBHHK002</strain>
    </source>
</reference>
<evidence type="ECO:0000313" key="1">
    <source>
        <dbReference type="EMBL" id="KAJ7328964.1"/>
    </source>
</evidence>
<name>A0AAD6ZMP2_9AGAR</name>
<accession>A0AAD6ZMP2</accession>
<organism evidence="1 2">
    <name type="scientific">Mycena albidolilacea</name>
    <dbReference type="NCBI Taxonomy" id="1033008"/>
    <lineage>
        <taxon>Eukaryota</taxon>
        <taxon>Fungi</taxon>
        <taxon>Dikarya</taxon>
        <taxon>Basidiomycota</taxon>
        <taxon>Agaricomycotina</taxon>
        <taxon>Agaricomycetes</taxon>
        <taxon>Agaricomycetidae</taxon>
        <taxon>Agaricales</taxon>
        <taxon>Marasmiineae</taxon>
        <taxon>Mycenaceae</taxon>
        <taxon>Mycena</taxon>
    </lineage>
</organism>
<keyword evidence="2" id="KW-1185">Reference proteome</keyword>
<sequence>MPDDVCCCIICDCDHCTSLAHNDGAEADNESNHEHYANITFSGPGHFAAAMIDLPTKLNPDMMDSEALEGFLTTTDAFEVPTDPTEQHAVLLAHIMSCNQANATTVDRPSTPIVVSAILTPSSTPSKSKKKGKKKKSC</sequence>
<evidence type="ECO:0000313" key="2">
    <source>
        <dbReference type="Proteomes" id="UP001218218"/>
    </source>
</evidence>
<protein>
    <submittedName>
        <fullName evidence="1">Uncharacterized protein</fullName>
    </submittedName>
</protein>
<comment type="caution">
    <text evidence="1">The sequence shown here is derived from an EMBL/GenBank/DDBJ whole genome shotgun (WGS) entry which is preliminary data.</text>
</comment>
<proteinExistence type="predicted"/>
<dbReference type="AlphaFoldDB" id="A0AAD6ZMP2"/>
<gene>
    <name evidence="1" type="ORF">DFH08DRAFT_815710</name>
</gene>
<dbReference type="Proteomes" id="UP001218218">
    <property type="component" value="Unassembled WGS sequence"/>
</dbReference>